<dbReference type="CDD" id="cd00431">
    <property type="entry name" value="cysteine_hydrolases"/>
    <property type="match status" value="1"/>
</dbReference>
<dbReference type="HOGENOM" id="CLU_068979_8_4_7"/>
<dbReference type="GO" id="GO:0008908">
    <property type="term" value="F:isochorismatase activity"/>
    <property type="evidence" value="ECO:0007669"/>
    <property type="project" value="UniProtKB-EC"/>
</dbReference>
<dbReference type="STRING" id="448385.sce2665"/>
<dbReference type="Pfam" id="PF00857">
    <property type="entry name" value="Isochorismatase"/>
    <property type="match status" value="1"/>
</dbReference>
<feature type="domain" description="Isochorismatase-like" evidence="2">
    <location>
        <begin position="38"/>
        <end position="201"/>
    </location>
</feature>
<accession>A9GA70</accession>
<evidence type="ECO:0000313" key="3">
    <source>
        <dbReference type="EMBL" id="CAN92824.1"/>
    </source>
</evidence>
<sequence>MIGGDRCPTRRRPQYITAHDMPRRSHDLHGAAPDDSRTALLLIDVINDLDFPGGDRLLAHALPMAHRIRALKQRCRDAGIPAVYVNDNFGRWQSNFHRQIEHCLEEGVRGREIAALLRPGEDDYFVLKPKHSGFYGTTLEILLESLGAQTLLLTGMAGNICVLFTANDAYMRDYRLLVPSDCVASETEEDNGHALRQMQRFLKADITPSDELDLERLPA</sequence>
<evidence type="ECO:0000259" key="2">
    <source>
        <dbReference type="Pfam" id="PF00857"/>
    </source>
</evidence>
<organism evidence="3 4">
    <name type="scientific">Sorangium cellulosum (strain So ce56)</name>
    <name type="common">Polyangium cellulosum (strain So ce56)</name>
    <dbReference type="NCBI Taxonomy" id="448385"/>
    <lineage>
        <taxon>Bacteria</taxon>
        <taxon>Pseudomonadati</taxon>
        <taxon>Myxococcota</taxon>
        <taxon>Polyangia</taxon>
        <taxon>Polyangiales</taxon>
        <taxon>Polyangiaceae</taxon>
        <taxon>Sorangium</taxon>
    </lineage>
</organism>
<dbReference type="Proteomes" id="UP000002139">
    <property type="component" value="Chromosome"/>
</dbReference>
<dbReference type="EC" id="3.3.2.1" evidence="3"/>
<dbReference type="AlphaFoldDB" id="A9GA70"/>
<evidence type="ECO:0000313" key="4">
    <source>
        <dbReference type="Proteomes" id="UP000002139"/>
    </source>
</evidence>
<dbReference type="SUPFAM" id="SSF52499">
    <property type="entry name" value="Isochorismatase-like hydrolases"/>
    <property type="match status" value="1"/>
</dbReference>
<proteinExistence type="predicted"/>
<dbReference type="InterPro" id="IPR036380">
    <property type="entry name" value="Isochorismatase-like_sf"/>
</dbReference>
<dbReference type="Gene3D" id="3.40.50.850">
    <property type="entry name" value="Isochorismatase-like"/>
    <property type="match status" value="1"/>
</dbReference>
<reference evidence="3 4" key="1">
    <citation type="journal article" date="2007" name="Nat. Biotechnol.">
        <title>Complete genome sequence of the myxobacterium Sorangium cellulosum.</title>
        <authorList>
            <person name="Schneiker S."/>
            <person name="Perlova O."/>
            <person name="Kaiser O."/>
            <person name="Gerth K."/>
            <person name="Alici A."/>
            <person name="Altmeyer M.O."/>
            <person name="Bartels D."/>
            <person name="Bekel T."/>
            <person name="Beyer S."/>
            <person name="Bode E."/>
            <person name="Bode H.B."/>
            <person name="Bolten C.J."/>
            <person name="Choudhuri J.V."/>
            <person name="Doss S."/>
            <person name="Elnakady Y.A."/>
            <person name="Frank B."/>
            <person name="Gaigalat L."/>
            <person name="Goesmann A."/>
            <person name="Groeger C."/>
            <person name="Gross F."/>
            <person name="Jelsbak L."/>
            <person name="Jelsbak L."/>
            <person name="Kalinowski J."/>
            <person name="Kegler C."/>
            <person name="Knauber T."/>
            <person name="Konietzny S."/>
            <person name="Kopp M."/>
            <person name="Krause L."/>
            <person name="Krug D."/>
            <person name="Linke B."/>
            <person name="Mahmud T."/>
            <person name="Martinez-Arias R."/>
            <person name="McHardy A.C."/>
            <person name="Merai M."/>
            <person name="Meyer F."/>
            <person name="Mormann S."/>
            <person name="Munoz-Dorado J."/>
            <person name="Perez J."/>
            <person name="Pradella S."/>
            <person name="Rachid S."/>
            <person name="Raddatz G."/>
            <person name="Rosenau F."/>
            <person name="Rueckert C."/>
            <person name="Sasse F."/>
            <person name="Scharfe M."/>
            <person name="Schuster S.C."/>
            <person name="Suen G."/>
            <person name="Treuner-Lange A."/>
            <person name="Velicer G.J."/>
            <person name="Vorholter F.-J."/>
            <person name="Weissman K.J."/>
            <person name="Welch R.D."/>
            <person name="Wenzel S.C."/>
            <person name="Whitworth D.E."/>
            <person name="Wilhelm S."/>
            <person name="Wittmann C."/>
            <person name="Bloecker H."/>
            <person name="Puehler A."/>
            <person name="Mueller R."/>
        </authorList>
    </citation>
    <scope>NUCLEOTIDE SEQUENCE [LARGE SCALE GENOMIC DNA]</scope>
    <source>
        <strain evidence="4">So ce56</strain>
    </source>
</reference>
<dbReference type="KEGG" id="scl:sce2665"/>
<keyword evidence="4" id="KW-1185">Reference proteome</keyword>
<evidence type="ECO:0000256" key="1">
    <source>
        <dbReference type="ARBA" id="ARBA00022801"/>
    </source>
</evidence>
<dbReference type="PANTHER" id="PTHR43540">
    <property type="entry name" value="PEROXYUREIDOACRYLATE/UREIDOACRYLATE AMIDOHYDROLASE-RELATED"/>
    <property type="match status" value="1"/>
</dbReference>
<dbReference type="InterPro" id="IPR050272">
    <property type="entry name" value="Isochorismatase-like_hydrls"/>
</dbReference>
<protein>
    <submittedName>
        <fullName evidence="3">Isochorismatase</fullName>
        <ecNumber evidence="3">3.3.2.1</ecNumber>
    </submittedName>
</protein>
<dbReference type="eggNOG" id="COG1335">
    <property type="taxonomic scope" value="Bacteria"/>
</dbReference>
<name>A9GA70_SORC5</name>
<dbReference type="EMBL" id="AM746676">
    <property type="protein sequence ID" value="CAN92824.1"/>
    <property type="molecule type" value="Genomic_DNA"/>
</dbReference>
<gene>
    <name evidence="3" type="ordered locus">sce2665</name>
</gene>
<dbReference type="PANTHER" id="PTHR43540:SF6">
    <property type="entry name" value="ISOCHORISMATASE-LIKE DOMAIN-CONTAINING PROTEIN"/>
    <property type="match status" value="1"/>
</dbReference>
<keyword evidence="1 3" id="KW-0378">Hydrolase</keyword>
<dbReference type="InterPro" id="IPR000868">
    <property type="entry name" value="Isochorismatase-like_dom"/>
</dbReference>